<dbReference type="Pfam" id="PF13577">
    <property type="entry name" value="SnoaL_4"/>
    <property type="match status" value="1"/>
</dbReference>
<sequence length="166" mass="18969">MVLELEFISNWIQINDIFTRYVHAADDCDFDALDKLFLDETTFDWSSETNPMPPVTWASLREAQAFPLQSVLPWAFHICSNVRIDISADGKTAETKSKTIMPCGSGEQSTQRQKFFQVNGEYVDRLVKVEDGWRIVSRKWLEKFAIGVFDKIEDISGELAVGPSRQ</sequence>
<dbReference type="InterPro" id="IPR032710">
    <property type="entry name" value="NTF2-like_dom_sf"/>
</dbReference>
<feature type="domain" description="SnoaL-like" evidence="1">
    <location>
        <begin position="13"/>
        <end position="139"/>
    </location>
</feature>
<evidence type="ECO:0000313" key="2">
    <source>
        <dbReference type="EMBL" id="GIZ43120.1"/>
    </source>
</evidence>
<proteinExistence type="predicted"/>
<dbReference type="OrthoDB" id="5272617at2759"/>
<organism evidence="2 3">
    <name type="scientific">Cercospora kikuchii</name>
    <dbReference type="NCBI Taxonomy" id="84275"/>
    <lineage>
        <taxon>Eukaryota</taxon>
        <taxon>Fungi</taxon>
        <taxon>Dikarya</taxon>
        <taxon>Ascomycota</taxon>
        <taxon>Pezizomycotina</taxon>
        <taxon>Dothideomycetes</taxon>
        <taxon>Dothideomycetidae</taxon>
        <taxon>Mycosphaerellales</taxon>
        <taxon>Mycosphaerellaceae</taxon>
        <taxon>Cercospora</taxon>
    </lineage>
</organism>
<reference evidence="2 3" key="1">
    <citation type="submission" date="2021-01" db="EMBL/GenBank/DDBJ databases">
        <title>Cercospora kikuchii MAFF 305040 whole genome shotgun sequence.</title>
        <authorList>
            <person name="Kashiwa T."/>
            <person name="Suzuki T."/>
        </authorList>
    </citation>
    <scope>NUCLEOTIDE SEQUENCE [LARGE SCALE GENOMIC DNA]</scope>
    <source>
        <strain evidence="2 3">MAFF 305040</strain>
    </source>
</reference>
<comment type="caution">
    <text evidence="2">The sequence shown here is derived from an EMBL/GenBank/DDBJ whole genome shotgun (WGS) entry which is preliminary data.</text>
</comment>
<dbReference type="CDD" id="cd00531">
    <property type="entry name" value="NTF2_like"/>
    <property type="match status" value="1"/>
</dbReference>
<gene>
    <name evidence="2" type="ORF">CKM354_000636000</name>
</gene>
<evidence type="ECO:0000259" key="1">
    <source>
        <dbReference type="Pfam" id="PF13577"/>
    </source>
</evidence>
<dbReference type="Proteomes" id="UP000825890">
    <property type="component" value="Unassembled WGS sequence"/>
</dbReference>
<accession>A0A9P3CNW9</accession>
<name>A0A9P3CNW9_9PEZI</name>
<keyword evidence="3" id="KW-1185">Reference proteome</keyword>
<dbReference type="RefSeq" id="XP_044657607.1">
    <property type="nucleotide sequence ID" value="XM_044801672.1"/>
</dbReference>
<evidence type="ECO:0000313" key="3">
    <source>
        <dbReference type="Proteomes" id="UP000825890"/>
    </source>
</evidence>
<dbReference type="InterPro" id="IPR037401">
    <property type="entry name" value="SnoaL-like"/>
</dbReference>
<dbReference type="AlphaFoldDB" id="A0A9P3CNW9"/>
<protein>
    <recommendedName>
        <fullName evidence="1">SnoaL-like domain-containing protein</fullName>
    </recommendedName>
</protein>
<dbReference type="Gene3D" id="3.10.450.50">
    <property type="match status" value="1"/>
</dbReference>
<dbReference type="SUPFAM" id="SSF54427">
    <property type="entry name" value="NTF2-like"/>
    <property type="match status" value="1"/>
</dbReference>
<dbReference type="EMBL" id="BOLY01000004">
    <property type="protein sequence ID" value="GIZ43120.1"/>
    <property type="molecule type" value="Genomic_DNA"/>
</dbReference>
<dbReference type="GeneID" id="68291935"/>